<evidence type="ECO:0000313" key="1">
    <source>
        <dbReference type="EMBL" id="GFZ14449.1"/>
    </source>
</evidence>
<gene>
    <name evidence="1" type="ORF">Acr_24g0006390</name>
</gene>
<name>A0A7J0GUE1_9ERIC</name>
<dbReference type="EMBL" id="BJWL01000024">
    <property type="protein sequence ID" value="GFZ14449.1"/>
    <property type="molecule type" value="Genomic_DNA"/>
</dbReference>
<comment type="caution">
    <text evidence="1">The sequence shown here is derived from an EMBL/GenBank/DDBJ whole genome shotgun (WGS) entry which is preliminary data.</text>
</comment>
<proteinExistence type="predicted"/>
<dbReference type="Proteomes" id="UP000585474">
    <property type="component" value="Unassembled WGS sequence"/>
</dbReference>
<reference evidence="1 2" key="1">
    <citation type="submission" date="2019-07" db="EMBL/GenBank/DDBJ databases">
        <title>De Novo Assembly of kiwifruit Actinidia rufa.</title>
        <authorList>
            <person name="Sugita-Konishi S."/>
            <person name="Sato K."/>
            <person name="Mori E."/>
            <person name="Abe Y."/>
            <person name="Kisaki G."/>
            <person name="Hamano K."/>
            <person name="Suezawa K."/>
            <person name="Otani M."/>
            <person name="Fukuda T."/>
            <person name="Manabe T."/>
            <person name="Gomi K."/>
            <person name="Tabuchi M."/>
            <person name="Akimitsu K."/>
            <person name="Kataoka I."/>
        </authorList>
    </citation>
    <scope>NUCLEOTIDE SEQUENCE [LARGE SCALE GENOMIC DNA]</scope>
    <source>
        <strain evidence="2">cv. Fuchu</strain>
    </source>
</reference>
<organism evidence="1 2">
    <name type="scientific">Actinidia rufa</name>
    <dbReference type="NCBI Taxonomy" id="165716"/>
    <lineage>
        <taxon>Eukaryota</taxon>
        <taxon>Viridiplantae</taxon>
        <taxon>Streptophyta</taxon>
        <taxon>Embryophyta</taxon>
        <taxon>Tracheophyta</taxon>
        <taxon>Spermatophyta</taxon>
        <taxon>Magnoliopsida</taxon>
        <taxon>eudicotyledons</taxon>
        <taxon>Gunneridae</taxon>
        <taxon>Pentapetalae</taxon>
        <taxon>asterids</taxon>
        <taxon>Ericales</taxon>
        <taxon>Actinidiaceae</taxon>
        <taxon>Actinidia</taxon>
    </lineage>
</organism>
<evidence type="ECO:0000313" key="2">
    <source>
        <dbReference type="Proteomes" id="UP000585474"/>
    </source>
</evidence>
<dbReference type="AlphaFoldDB" id="A0A7J0GUE1"/>
<accession>A0A7J0GUE1</accession>
<protein>
    <submittedName>
        <fullName evidence="1">Uncharacterized protein</fullName>
    </submittedName>
</protein>
<keyword evidence="2" id="KW-1185">Reference proteome</keyword>
<sequence>MGLNKSQLLVRDDTALNKFQTNNIIPKGEWEFQAGDDGLWSFLRYNSRLPDTTDSNAGLKIEVMLPKDIVDLAKEGYKEIKDLMVMQQVQAKLALATTDQLKADLATVEHARDASYTITTLAQNEAAVAGAQKDKALQDLAELQAVAYGPVYDRLSSASLNITQLGISPSRRVARGAQVNEATEPKGEVPVEEAGEMAAEAVEAAVEVRVAAP</sequence>